<reference evidence="1" key="2">
    <citation type="journal article" date="2015" name="Fish Shellfish Immunol.">
        <title>Early steps in the European eel (Anguilla anguilla)-Vibrio vulnificus interaction in the gills: Role of the RtxA13 toxin.</title>
        <authorList>
            <person name="Callol A."/>
            <person name="Pajuelo D."/>
            <person name="Ebbesson L."/>
            <person name="Teles M."/>
            <person name="MacKenzie S."/>
            <person name="Amaro C."/>
        </authorList>
    </citation>
    <scope>NUCLEOTIDE SEQUENCE</scope>
</reference>
<protein>
    <submittedName>
        <fullName evidence="1">Uncharacterized protein</fullName>
    </submittedName>
</protein>
<evidence type="ECO:0000313" key="1">
    <source>
        <dbReference type="EMBL" id="JAH71002.1"/>
    </source>
</evidence>
<accession>A0A0E9UYX5</accession>
<proteinExistence type="predicted"/>
<dbReference type="EMBL" id="GBXM01037575">
    <property type="protein sequence ID" value="JAH71002.1"/>
    <property type="molecule type" value="Transcribed_RNA"/>
</dbReference>
<organism evidence="1">
    <name type="scientific">Anguilla anguilla</name>
    <name type="common">European freshwater eel</name>
    <name type="synonym">Muraena anguilla</name>
    <dbReference type="NCBI Taxonomy" id="7936"/>
    <lineage>
        <taxon>Eukaryota</taxon>
        <taxon>Metazoa</taxon>
        <taxon>Chordata</taxon>
        <taxon>Craniata</taxon>
        <taxon>Vertebrata</taxon>
        <taxon>Euteleostomi</taxon>
        <taxon>Actinopterygii</taxon>
        <taxon>Neopterygii</taxon>
        <taxon>Teleostei</taxon>
        <taxon>Anguilliformes</taxon>
        <taxon>Anguillidae</taxon>
        <taxon>Anguilla</taxon>
    </lineage>
</organism>
<reference evidence="1" key="1">
    <citation type="submission" date="2014-11" db="EMBL/GenBank/DDBJ databases">
        <authorList>
            <person name="Amaro Gonzalez C."/>
        </authorList>
    </citation>
    <scope>NUCLEOTIDE SEQUENCE</scope>
</reference>
<dbReference type="AlphaFoldDB" id="A0A0E9UYX5"/>
<name>A0A0E9UYX5_ANGAN</name>
<sequence>MMAYLPSQSSIGLYKTTTLTEAWTWGVQVRRKKQQWFCPGVDGTTPIC</sequence>